<evidence type="ECO:0008006" key="3">
    <source>
        <dbReference type="Google" id="ProtNLM"/>
    </source>
</evidence>
<dbReference type="STRING" id="1042311.A0A2T3YQG4"/>
<evidence type="ECO:0000313" key="1">
    <source>
        <dbReference type="EMBL" id="PTB34811.1"/>
    </source>
</evidence>
<dbReference type="EMBL" id="KZ679296">
    <property type="protein sequence ID" value="PTB34811.1"/>
    <property type="molecule type" value="Genomic_DNA"/>
</dbReference>
<proteinExistence type="predicted"/>
<keyword evidence="2" id="KW-1185">Reference proteome</keyword>
<gene>
    <name evidence="1" type="ORF">M441DRAFT_63176</name>
</gene>
<reference evidence="1 2" key="1">
    <citation type="submission" date="2016-07" db="EMBL/GenBank/DDBJ databases">
        <title>Multiple horizontal gene transfer events from other fungi enriched the ability of initially mycotrophic Trichoderma (Ascomycota) to feed on dead plant biomass.</title>
        <authorList>
            <consortium name="DOE Joint Genome Institute"/>
            <person name="Aerts A."/>
            <person name="Atanasova L."/>
            <person name="Chenthamara K."/>
            <person name="Zhang J."/>
            <person name="Grujic M."/>
            <person name="Henrissat B."/>
            <person name="Kuo A."/>
            <person name="Salamov A."/>
            <person name="Lipzen A."/>
            <person name="Labutti K."/>
            <person name="Barry K."/>
            <person name="Miao Y."/>
            <person name="Rahimi M.J."/>
            <person name="Shen Q."/>
            <person name="Grigoriev I.V."/>
            <person name="Kubicek C.P."/>
            <person name="Druzhinina I.S."/>
        </authorList>
    </citation>
    <scope>NUCLEOTIDE SEQUENCE [LARGE SCALE GENOMIC DNA]</scope>
    <source>
        <strain evidence="1 2">CBS 433.97</strain>
    </source>
</reference>
<protein>
    <recommendedName>
        <fullName evidence="3">Ketoreductase (KR) domain-containing protein</fullName>
    </recommendedName>
</protein>
<accession>A0A2T3YQG4</accession>
<sequence length="98" mass="10572">MVRLKIALEKKSVQQLPNLSPSLLILAGRNAKKLEFTTNAIAKVNPQAATKTLNLNLQCPLADKEAANIVHSQDGVPHIDVFCHNAAIMGPAYGNIMD</sequence>
<dbReference type="Proteomes" id="UP000240493">
    <property type="component" value="Unassembled WGS sequence"/>
</dbReference>
<dbReference type="Gene3D" id="3.40.50.720">
    <property type="entry name" value="NAD(P)-binding Rossmann-like Domain"/>
    <property type="match status" value="1"/>
</dbReference>
<evidence type="ECO:0000313" key="2">
    <source>
        <dbReference type="Proteomes" id="UP000240493"/>
    </source>
</evidence>
<name>A0A2T3YQG4_TRIA4</name>
<dbReference type="AlphaFoldDB" id="A0A2T3YQG4"/>
<organism evidence="1 2">
    <name type="scientific">Trichoderma asperellum (strain ATCC 204424 / CBS 433.97 / NBRC 101777)</name>
    <dbReference type="NCBI Taxonomy" id="1042311"/>
    <lineage>
        <taxon>Eukaryota</taxon>
        <taxon>Fungi</taxon>
        <taxon>Dikarya</taxon>
        <taxon>Ascomycota</taxon>
        <taxon>Pezizomycotina</taxon>
        <taxon>Sordariomycetes</taxon>
        <taxon>Hypocreomycetidae</taxon>
        <taxon>Hypocreales</taxon>
        <taxon>Hypocreaceae</taxon>
        <taxon>Trichoderma</taxon>
    </lineage>
</organism>